<gene>
    <name evidence="2" type="ORF">AK812_SmicGene17790</name>
</gene>
<dbReference type="Proteomes" id="UP000186817">
    <property type="component" value="Unassembled WGS sequence"/>
</dbReference>
<dbReference type="AlphaFoldDB" id="A0A1Q9DWS6"/>
<proteinExistence type="predicted"/>
<evidence type="ECO:0000256" key="1">
    <source>
        <dbReference type="SAM" id="MobiDB-lite"/>
    </source>
</evidence>
<name>A0A1Q9DWS6_SYMMI</name>
<evidence type="ECO:0000313" key="2">
    <source>
        <dbReference type="EMBL" id="OLP99599.1"/>
    </source>
</evidence>
<comment type="caution">
    <text evidence="2">The sequence shown here is derived from an EMBL/GenBank/DDBJ whole genome shotgun (WGS) entry which is preliminary data.</text>
</comment>
<dbReference type="OrthoDB" id="407055at2759"/>
<dbReference type="EMBL" id="LSRX01000355">
    <property type="protein sequence ID" value="OLP99599.1"/>
    <property type="molecule type" value="Genomic_DNA"/>
</dbReference>
<sequence>MMRLAAAQVGRGAAAGTFTDMARAAGEEAGRKNLSSSSRWAAGRKSVKNAERDVNRALKRSGDGVPVQCSLSYVVLPIVQIRMVRRVAAQMLAQRPVRGRGRGRGRAAGRLGPNILKKKGVFEKCIVYKRWPVYLPHQMAQALLRGGAGHLLNLGVDWTFFWEAARNEMWGRNQNVVQEFSDECRKNAVPLGLHGDEGQGKKAIRSANLAWSTSGVNLTLEALQAVLVNSLKRLACPETAGLEGASIHYTVGKGDWKHKSSWLCEMRDYGNLRELPRGGASFCRRCNCGSDLNAGHWLDFQNLSFNDPGSVEATLDGNVQQSLLRQLPSWHMDMEGADVLHTVWLGCARDCIASVIMDIVTFDPRFSGEVSYDNALASLLTMFHDFCREKKLDGSVIDELSLGKLHIDALQFDYPVVIS</sequence>
<protein>
    <submittedName>
        <fullName evidence="2">Uncharacterized protein</fullName>
    </submittedName>
</protein>
<keyword evidence="3" id="KW-1185">Reference proteome</keyword>
<reference evidence="2 3" key="1">
    <citation type="submission" date="2016-02" db="EMBL/GenBank/DDBJ databases">
        <title>Genome analysis of coral dinoflagellate symbionts highlights evolutionary adaptations to a symbiotic lifestyle.</title>
        <authorList>
            <person name="Aranda M."/>
            <person name="Li Y."/>
            <person name="Liew Y.J."/>
            <person name="Baumgarten S."/>
            <person name="Simakov O."/>
            <person name="Wilson M."/>
            <person name="Piel J."/>
            <person name="Ashoor H."/>
            <person name="Bougouffa S."/>
            <person name="Bajic V.B."/>
            <person name="Ryu T."/>
            <person name="Ravasi T."/>
            <person name="Bayer T."/>
            <person name="Micklem G."/>
            <person name="Kim H."/>
            <person name="Bhak J."/>
            <person name="Lajeunesse T.C."/>
            <person name="Voolstra C.R."/>
        </authorList>
    </citation>
    <scope>NUCLEOTIDE SEQUENCE [LARGE SCALE GENOMIC DNA]</scope>
    <source>
        <strain evidence="2 3">CCMP2467</strain>
    </source>
</reference>
<organism evidence="2 3">
    <name type="scientific">Symbiodinium microadriaticum</name>
    <name type="common">Dinoflagellate</name>
    <name type="synonym">Zooxanthella microadriatica</name>
    <dbReference type="NCBI Taxonomy" id="2951"/>
    <lineage>
        <taxon>Eukaryota</taxon>
        <taxon>Sar</taxon>
        <taxon>Alveolata</taxon>
        <taxon>Dinophyceae</taxon>
        <taxon>Suessiales</taxon>
        <taxon>Symbiodiniaceae</taxon>
        <taxon>Symbiodinium</taxon>
    </lineage>
</organism>
<feature type="region of interest" description="Disordered" evidence="1">
    <location>
        <begin position="27"/>
        <end position="46"/>
    </location>
</feature>
<evidence type="ECO:0000313" key="3">
    <source>
        <dbReference type="Proteomes" id="UP000186817"/>
    </source>
</evidence>
<accession>A0A1Q9DWS6</accession>